<dbReference type="SUPFAM" id="SSF46785">
    <property type="entry name" value="Winged helix' DNA-binding domain"/>
    <property type="match status" value="1"/>
</dbReference>
<name>A0A975DAI7_9GAMM</name>
<proteinExistence type="inferred from homology"/>
<dbReference type="InterPro" id="IPR036390">
    <property type="entry name" value="WH_DNA-bd_sf"/>
</dbReference>
<evidence type="ECO:0000313" key="7">
    <source>
        <dbReference type="Proteomes" id="UP000682739"/>
    </source>
</evidence>
<dbReference type="InterPro" id="IPR005119">
    <property type="entry name" value="LysR_subst-bd"/>
</dbReference>
<comment type="similarity">
    <text evidence="1">Belongs to the LysR transcriptional regulatory family.</text>
</comment>
<feature type="domain" description="HTH lysR-type" evidence="5">
    <location>
        <begin position="11"/>
        <end position="60"/>
    </location>
</feature>
<dbReference type="GO" id="GO:0043565">
    <property type="term" value="F:sequence-specific DNA binding"/>
    <property type="evidence" value="ECO:0007669"/>
    <property type="project" value="TreeGrafter"/>
</dbReference>
<dbReference type="InterPro" id="IPR000847">
    <property type="entry name" value="LysR_HTH_N"/>
</dbReference>
<dbReference type="AlphaFoldDB" id="A0A975DAI7"/>
<keyword evidence="7" id="KW-1185">Reference proteome</keyword>
<sequence>MTHKWDGITEFTAVVEQGNFTRAAQALSTSTAQISRHINQLEQRLNTKLLYRTTRKVTLTEEGQVFYNHSRHLVDGLQAAEQALSQLQQIPQGTIKLTAPVTYGERIILPILNDFLLAYPEIKLDVELTNNKLDLLQQGFDAAVRIGNLADSTMMAKPLTKRKNYLCASPDYLTRHTPPSRIEDLTDHNCLLGSNEQWRFADGDTIKTIKPVRRLRYNSGQGLVDAALKGLGIIQLPDYYVEPLIKQNQLVSLLDNLQIKNEPVWLLSPHNRQLSPKMKAFSQFLRNALA</sequence>
<evidence type="ECO:0000256" key="2">
    <source>
        <dbReference type="ARBA" id="ARBA00023015"/>
    </source>
</evidence>
<keyword evidence="4" id="KW-0804">Transcription</keyword>
<dbReference type="InterPro" id="IPR036388">
    <property type="entry name" value="WH-like_DNA-bd_sf"/>
</dbReference>
<dbReference type="PROSITE" id="PS50931">
    <property type="entry name" value="HTH_LYSR"/>
    <property type="match status" value="1"/>
</dbReference>
<dbReference type="Gene3D" id="3.40.190.290">
    <property type="match status" value="1"/>
</dbReference>
<dbReference type="Pfam" id="PF00126">
    <property type="entry name" value="HTH_1"/>
    <property type="match status" value="1"/>
</dbReference>
<protein>
    <submittedName>
        <fullName evidence="6">LysR family transcriptional regulator</fullName>
    </submittedName>
</protein>
<evidence type="ECO:0000256" key="3">
    <source>
        <dbReference type="ARBA" id="ARBA00023125"/>
    </source>
</evidence>
<dbReference type="SUPFAM" id="SSF53850">
    <property type="entry name" value="Periplasmic binding protein-like II"/>
    <property type="match status" value="1"/>
</dbReference>
<dbReference type="Proteomes" id="UP000682739">
    <property type="component" value="Chromosome"/>
</dbReference>
<dbReference type="GO" id="GO:0003700">
    <property type="term" value="F:DNA-binding transcription factor activity"/>
    <property type="evidence" value="ECO:0007669"/>
    <property type="project" value="InterPro"/>
</dbReference>
<keyword evidence="2" id="KW-0805">Transcription regulation</keyword>
<evidence type="ECO:0000256" key="4">
    <source>
        <dbReference type="ARBA" id="ARBA00023163"/>
    </source>
</evidence>
<dbReference type="InterPro" id="IPR058163">
    <property type="entry name" value="LysR-type_TF_proteobact-type"/>
</dbReference>
<dbReference type="PANTHER" id="PTHR30537:SF10">
    <property type="entry name" value="TRANSCRIPTIONAL REGULATOR-RELATED"/>
    <property type="match status" value="1"/>
</dbReference>
<accession>A0A975DAI7</accession>
<evidence type="ECO:0000313" key="6">
    <source>
        <dbReference type="EMBL" id="QTH63577.1"/>
    </source>
</evidence>
<keyword evidence="3" id="KW-0238">DNA-binding</keyword>
<dbReference type="GO" id="GO:0006351">
    <property type="term" value="P:DNA-templated transcription"/>
    <property type="evidence" value="ECO:0007669"/>
    <property type="project" value="TreeGrafter"/>
</dbReference>
<dbReference type="Pfam" id="PF03466">
    <property type="entry name" value="LysR_substrate"/>
    <property type="match status" value="1"/>
</dbReference>
<dbReference type="Gene3D" id="1.10.10.10">
    <property type="entry name" value="Winged helix-like DNA-binding domain superfamily/Winged helix DNA-binding domain"/>
    <property type="match status" value="1"/>
</dbReference>
<dbReference type="RefSeq" id="WP_208831633.1">
    <property type="nucleotide sequence ID" value="NZ_CP072110.1"/>
</dbReference>
<evidence type="ECO:0000259" key="5">
    <source>
        <dbReference type="PROSITE" id="PS50931"/>
    </source>
</evidence>
<dbReference type="EMBL" id="CP072110">
    <property type="protein sequence ID" value="QTH63577.1"/>
    <property type="molecule type" value="Genomic_DNA"/>
</dbReference>
<dbReference type="FunFam" id="1.10.10.10:FF:000001">
    <property type="entry name" value="LysR family transcriptional regulator"/>
    <property type="match status" value="1"/>
</dbReference>
<dbReference type="KEGG" id="psym:J1N51_12740"/>
<evidence type="ECO:0000256" key="1">
    <source>
        <dbReference type="ARBA" id="ARBA00009437"/>
    </source>
</evidence>
<dbReference type="PANTHER" id="PTHR30537">
    <property type="entry name" value="HTH-TYPE TRANSCRIPTIONAL REGULATOR"/>
    <property type="match status" value="1"/>
</dbReference>
<gene>
    <name evidence="6" type="ORF">J1N51_12740</name>
</gene>
<organism evidence="6 7">
    <name type="scientific">Psychrosphaera ytuae</name>
    <dbReference type="NCBI Taxonomy" id="2820710"/>
    <lineage>
        <taxon>Bacteria</taxon>
        <taxon>Pseudomonadati</taxon>
        <taxon>Pseudomonadota</taxon>
        <taxon>Gammaproteobacteria</taxon>
        <taxon>Alteromonadales</taxon>
        <taxon>Pseudoalteromonadaceae</taxon>
        <taxon>Psychrosphaera</taxon>
    </lineage>
</organism>
<reference evidence="6" key="1">
    <citation type="submission" date="2021-03" db="EMBL/GenBank/DDBJ databases">
        <title>Description of Psychrosphaera ytuae sp. nov. isolated from deep sea sediment of South China Sea.</title>
        <authorList>
            <person name="Zhang J."/>
            <person name="Xu X.-D."/>
        </authorList>
    </citation>
    <scope>NUCLEOTIDE SEQUENCE</scope>
    <source>
        <strain evidence="6">MTZ26</strain>
    </source>
</reference>